<dbReference type="AlphaFoldDB" id="A0AAE1FE40"/>
<name>A0AAE1FE40_PETCI</name>
<gene>
    <name evidence="1" type="ORF">Pcinc_022773</name>
</gene>
<protein>
    <submittedName>
        <fullName evidence="1">Uncharacterized protein</fullName>
    </submittedName>
</protein>
<keyword evidence="2" id="KW-1185">Reference proteome</keyword>
<accession>A0AAE1FE40</accession>
<dbReference type="Proteomes" id="UP001286313">
    <property type="component" value="Unassembled WGS sequence"/>
</dbReference>
<proteinExistence type="predicted"/>
<evidence type="ECO:0000313" key="1">
    <source>
        <dbReference type="EMBL" id="KAK3872131.1"/>
    </source>
</evidence>
<dbReference type="EMBL" id="JAWQEG010002413">
    <property type="protein sequence ID" value="KAK3872131.1"/>
    <property type="molecule type" value="Genomic_DNA"/>
</dbReference>
<sequence>VRLNLQHQQVMPFEEEVSVDQEDTEVDSCFYRFTRDAE</sequence>
<evidence type="ECO:0000313" key="2">
    <source>
        <dbReference type="Proteomes" id="UP001286313"/>
    </source>
</evidence>
<comment type="caution">
    <text evidence="1">The sequence shown here is derived from an EMBL/GenBank/DDBJ whole genome shotgun (WGS) entry which is preliminary data.</text>
</comment>
<reference evidence="1" key="1">
    <citation type="submission" date="2023-10" db="EMBL/GenBank/DDBJ databases">
        <title>Genome assemblies of two species of porcelain crab, Petrolisthes cinctipes and Petrolisthes manimaculis (Anomura: Porcellanidae).</title>
        <authorList>
            <person name="Angst P."/>
        </authorList>
    </citation>
    <scope>NUCLEOTIDE SEQUENCE</scope>
    <source>
        <strain evidence="1">PB745_01</strain>
        <tissue evidence="1">Gill</tissue>
    </source>
</reference>
<organism evidence="1 2">
    <name type="scientific">Petrolisthes cinctipes</name>
    <name type="common">Flat porcelain crab</name>
    <dbReference type="NCBI Taxonomy" id="88211"/>
    <lineage>
        <taxon>Eukaryota</taxon>
        <taxon>Metazoa</taxon>
        <taxon>Ecdysozoa</taxon>
        <taxon>Arthropoda</taxon>
        <taxon>Crustacea</taxon>
        <taxon>Multicrustacea</taxon>
        <taxon>Malacostraca</taxon>
        <taxon>Eumalacostraca</taxon>
        <taxon>Eucarida</taxon>
        <taxon>Decapoda</taxon>
        <taxon>Pleocyemata</taxon>
        <taxon>Anomura</taxon>
        <taxon>Galatheoidea</taxon>
        <taxon>Porcellanidae</taxon>
        <taxon>Petrolisthes</taxon>
    </lineage>
</organism>
<feature type="non-terminal residue" evidence="1">
    <location>
        <position position="1"/>
    </location>
</feature>